<dbReference type="SFLD" id="SFLDG00180">
    <property type="entry name" value="muconate_cycloisomerase"/>
    <property type="match status" value="1"/>
</dbReference>
<dbReference type="SFLD" id="SFLDF00009">
    <property type="entry name" value="o-succinylbenzoate_synthase"/>
    <property type="match status" value="1"/>
</dbReference>
<dbReference type="SFLD" id="SFLDS00001">
    <property type="entry name" value="Enolase"/>
    <property type="match status" value="1"/>
</dbReference>
<dbReference type="InterPro" id="IPR013342">
    <property type="entry name" value="Mandelate_racemase_C"/>
</dbReference>
<feature type="binding site" evidence="6">
    <location>
        <position position="294"/>
    </location>
    <ligand>
        <name>substrate</name>
    </ligand>
</feature>
<dbReference type="FunFam" id="3.30.390.10:FF:000009">
    <property type="entry name" value="Hydrophobic dipeptide epimerase"/>
    <property type="match status" value="1"/>
</dbReference>
<dbReference type="CDD" id="cd03319">
    <property type="entry name" value="L-Ala-DL-Glu_epimerase"/>
    <property type="match status" value="1"/>
</dbReference>
<dbReference type="EMBL" id="NGKU01000001">
    <property type="protein sequence ID" value="OTN77209.1"/>
    <property type="molecule type" value="Genomic_DNA"/>
</dbReference>
<organism evidence="10 11">
    <name type="scientific">Candidatus Enterococcus testudinis</name>
    <dbReference type="NCBI Taxonomy" id="1834191"/>
    <lineage>
        <taxon>Bacteria</taxon>
        <taxon>Bacillati</taxon>
        <taxon>Bacillota</taxon>
        <taxon>Bacilli</taxon>
        <taxon>Lactobacillales</taxon>
        <taxon>Enterococcaceae</taxon>
        <taxon>Enterococcus</taxon>
    </lineage>
</organism>
<dbReference type="STRING" id="1834191.A5886_002306"/>
<evidence type="ECO:0000256" key="1">
    <source>
        <dbReference type="ARBA" id="ARBA00008031"/>
    </source>
</evidence>
<dbReference type="SUPFAM" id="SSF51604">
    <property type="entry name" value="Enolase C-terminal domain-like"/>
    <property type="match status" value="1"/>
</dbReference>
<gene>
    <name evidence="10" type="ORF">A5886_002306</name>
</gene>
<dbReference type="InterPro" id="IPR036849">
    <property type="entry name" value="Enolase-like_C_sf"/>
</dbReference>
<feature type="active site" description="Proton acceptor; specific for (R)-substrate epimerization" evidence="5">
    <location>
        <position position="162"/>
    </location>
</feature>
<dbReference type="Proteomes" id="UP000195043">
    <property type="component" value="Unassembled WGS sequence"/>
</dbReference>
<keyword evidence="4 8" id="KW-0413">Isomerase</keyword>
<keyword evidence="11" id="KW-1185">Reference proteome</keyword>
<comment type="similarity">
    <text evidence="1 8">Belongs to the mandelate racemase/muconate lactonizing enzyme family.</text>
</comment>
<keyword evidence="3 7" id="KW-0460">Magnesium</keyword>
<evidence type="ECO:0000256" key="7">
    <source>
        <dbReference type="PIRSR" id="PIRSR634603-3"/>
    </source>
</evidence>
<dbReference type="InterPro" id="IPR034603">
    <property type="entry name" value="Dipeptide_epimerase"/>
</dbReference>
<dbReference type="RefSeq" id="WP_086275263.1">
    <property type="nucleotide sequence ID" value="NZ_NGKU01000001.1"/>
</dbReference>
<sequence>MIIDKIEIQKIPIKLNAPFKTALREVQVLDVIRVAITFTNGIIGIGEAAPTKVITGDTEERIISDITTRFAPFLMGQTVDTSCTLLDEMDQLVEGHSSAKAAIDIALHDALAKAANLPLYRFLGGTSQSLETDFTISIGTPEKMCHDAQEKVHSGFKSLKIKLGLGTIDEEVAKIRRINQHLQGQIPFRIDANQGWTKEEAVQILHEWQDIPIDFVEQPVNAADFAGLKYVTEHTTVPIMADESVFSYQDAKRLIEEKCCDAINIKLMKSGGIREGRKIFALAQAHHIPVMVGSMIEGYGGMAAAAHFALGMAKVRYIDLDVPFMWDTTNISATQQGVIVKPGELIVTDALGIGIGE</sequence>
<evidence type="ECO:0000313" key="11">
    <source>
        <dbReference type="Proteomes" id="UP000195043"/>
    </source>
</evidence>
<comment type="cofactor">
    <cofactor evidence="7 8">
        <name>Mg(2+)</name>
        <dbReference type="ChEBI" id="CHEBI:18420"/>
    </cofactor>
    <text evidence="7 8">Binds 1 Mg(2+) ion per subunit.</text>
</comment>
<protein>
    <recommendedName>
        <fullName evidence="8">Dipeptide epimerase</fullName>
        <ecNumber evidence="8">5.1.1.-</ecNumber>
    </recommendedName>
</protein>
<dbReference type="Pfam" id="PF02746">
    <property type="entry name" value="MR_MLE_N"/>
    <property type="match status" value="1"/>
</dbReference>
<dbReference type="SMART" id="SM00922">
    <property type="entry name" value="MR_MLE"/>
    <property type="match status" value="1"/>
</dbReference>
<dbReference type="Gene3D" id="3.20.20.120">
    <property type="entry name" value="Enolase-like C-terminal domain"/>
    <property type="match status" value="1"/>
</dbReference>
<evidence type="ECO:0000256" key="5">
    <source>
        <dbReference type="PIRSR" id="PIRSR634603-1"/>
    </source>
</evidence>
<dbReference type="Gene3D" id="3.30.390.10">
    <property type="entry name" value="Enolase-like, N-terminal domain"/>
    <property type="match status" value="1"/>
</dbReference>
<feature type="binding site" evidence="7">
    <location>
        <position position="191"/>
    </location>
    <ligand>
        <name>Mg(2+)</name>
        <dbReference type="ChEBI" id="CHEBI:18420"/>
    </ligand>
</feature>
<name>A0A242A8G0_9ENTE</name>
<evidence type="ECO:0000313" key="10">
    <source>
        <dbReference type="EMBL" id="OTN77209.1"/>
    </source>
</evidence>
<accession>A0A242A8G0</accession>
<dbReference type="InterPro" id="IPR029017">
    <property type="entry name" value="Enolase-like_N"/>
</dbReference>
<feature type="binding site" evidence="6">
    <location>
        <position position="24"/>
    </location>
    <ligand>
        <name>substrate</name>
    </ligand>
</feature>
<dbReference type="EC" id="5.1.1.-" evidence="8"/>
<dbReference type="GO" id="GO:0000287">
    <property type="term" value="F:magnesium ion binding"/>
    <property type="evidence" value="ECO:0007669"/>
    <property type="project" value="UniProtKB-ARBA"/>
</dbReference>
<dbReference type="GO" id="GO:0016855">
    <property type="term" value="F:racemase and epimerase activity, acting on amino acids and derivatives"/>
    <property type="evidence" value="ECO:0007669"/>
    <property type="project" value="UniProtKB-UniRule"/>
</dbReference>
<feature type="binding site" evidence="6">
    <location>
        <position position="296"/>
    </location>
    <ligand>
        <name>substrate</name>
    </ligand>
</feature>
<feature type="binding site" evidence="6">
    <location>
        <position position="160"/>
    </location>
    <ligand>
        <name>substrate</name>
    </ligand>
</feature>
<evidence type="ECO:0000256" key="3">
    <source>
        <dbReference type="ARBA" id="ARBA00022842"/>
    </source>
</evidence>
<dbReference type="InterPro" id="IPR029065">
    <property type="entry name" value="Enolase_C-like"/>
</dbReference>
<evidence type="ECO:0000256" key="4">
    <source>
        <dbReference type="ARBA" id="ARBA00023235"/>
    </source>
</evidence>
<feature type="binding site" evidence="6">
    <location>
        <position position="135"/>
    </location>
    <ligand>
        <name>substrate</name>
    </ligand>
</feature>
<dbReference type="InterPro" id="IPR013341">
    <property type="entry name" value="Mandelate_racemase_N_dom"/>
</dbReference>
<evidence type="ECO:0000256" key="6">
    <source>
        <dbReference type="PIRSR" id="PIRSR634603-2"/>
    </source>
</evidence>
<comment type="caution">
    <text evidence="10">The sequence shown here is derived from an EMBL/GenBank/DDBJ whole genome shotgun (WGS) entry which is preliminary data.</text>
</comment>
<keyword evidence="2 7" id="KW-0479">Metal-binding</keyword>
<dbReference type="OrthoDB" id="9775391at2"/>
<feature type="binding site" evidence="6">
    <location>
        <position position="321"/>
    </location>
    <ligand>
        <name>substrate</name>
    </ligand>
</feature>
<dbReference type="PANTHER" id="PTHR48073">
    <property type="entry name" value="O-SUCCINYLBENZOATE SYNTHASE-RELATED"/>
    <property type="match status" value="1"/>
</dbReference>
<reference evidence="10 11" key="1">
    <citation type="submission" date="2017-05" db="EMBL/GenBank/DDBJ databases">
        <title>The Genome Sequence of Enterococcus sp. 8G7_MSG3316.</title>
        <authorList>
            <consortium name="The Broad Institute Genomics Platform"/>
            <consortium name="The Broad Institute Genomic Center for Infectious Diseases"/>
            <person name="Earl A."/>
            <person name="Manson A."/>
            <person name="Schwartman J."/>
            <person name="Gilmore M."/>
            <person name="Abouelleil A."/>
            <person name="Cao P."/>
            <person name="Chapman S."/>
            <person name="Cusick C."/>
            <person name="Shea T."/>
            <person name="Young S."/>
            <person name="Neafsey D."/>
            <person name="Nusbaum C."/>
            <person name="Birren B."/>
        </authorList>
    </citation>
    <scope>NUCLEOTIDE SEQUENCE [LARGE SCALE GENOMIC DNA]</scope>
    <source>
        <strain evidence="10 11">8G7_MSG3316</strain>
    </source>
</reference>
<proteinExistence type="inferred from homology"/>
<evidence type="ECO:0000256" key="8">
    <source>
        <dbReference type="RuleBase" id="RU366006"/>
    </source>
</evidence>
<feature type="active site" description="Proton acceptor; specific for (S)-substrate epimerization" evidence="5">
    <location>
        <position position="266"/>
    </location>
</feature>
<dbReference type="SUPFAM" id="SSF54826">
    <property type="entry name" value="Enolase N-terminal domain-like"/>
    <property type="match status" value="1"/>
</dbReference>
<feature type="binding site" evidence="6">
    <location>
        <position position="319"/>
    </location>
    <ligand>
        <name>substrate</name>
    </ligand>
</feature>
<evidence type="ECO:0000259" key="9">
    <source>
        <dbReference type="SMART" id="SM00922"/>
    </source>
</evidence>
<dbReference type="GO" id="GO:0006518">
    <property type="term" value="P:peptide metabolic process"/>
    <property type="evidence" value="ECO:0007669"/>
    <property type="project" value="UniProtKB-ARBA"/>
</dbReference>
<feature type="domain" description="Mandelate racemase/muconate lactonizing enzyme C-terminal" evidence="9">
    <location>
        <begin position="141"/>
        <end position="238"/>
    </location>
</feature>
<feature type="binding site" evidence="7">
    <location>
        <position position="217"/>
    </location>
    <ligand>
        <name>Mg(2+)</name>
        <dbReference type="ChEBI" id="CHEBI:18420"/>
    </ligand>
</feature>
<dbReference type="PANTHER" id="PTHR48073:SF2">
    <property type="entry name" value="O-SUCCINYLBENZOATE SYNTHASE"/>
    <property type="match status" value="1"/>
</dbReference>
<evidence type="ECO:0000256" key="2">
    <source>
        <dbReference type="ARBA" id="ARBA00022723"/>
    </source>
</evidence>
<feature type="binding site" evidence="7">
    <location>
        <position position="242"/>
    </location>
    <ligand>
        <name>Mg(2+)</name>
        <dbReference type="ChEBI" id="CHEBI:18420"/>
    </ligand>
</feature>
<dbReference type="Pfam" id="PF13378">
    <property type="entry name" value="MR_MLE_C"/>
    <property type="match status" value="1"/>
</dbReference>
<dbReference type="AlphaFoldDB" id="A0A242A8G0"/>